<evidence type="ECO:0000256" key="2">
    <source>
        <dbReference type="ARBA" id="ARBA00007430"/>
    </source>
</evidence>
<comment type="similarity">
    <text evidence="2">Belongs to the polysaccharide synthase family.</text>
</comment>
<protein>
    <submittedName>
        <fullName evidence="8">Polysaccharide biosynthesis protein</fullName>
    </submittedName>
</protein>
<proteinExistence type="inferred from homology"/>
<evidence type="ECO:0000313" key="8">
    <source>
        <dbReference type="EMBL" id="ABJ04768.1"/>
    </source>
</evidence>
<feature type="transmembrane region" description="Helical" evidence="7">
    <location>
        <begin position="238"/>
        <end position="257"/>
    </location>
</feature>
<feature type="transmembrane region" description="Helical" evidence="7">
    <location>
        <begin position="311"/>
        <end position="331"/>
    </location>
</feature>
<dbReference type="PANTHER" id="PTHR30250">
    <property type="entry name" value="PST FAMILY PREDICTED COLANIC ACID TRANSPORTER"/>
    <property type="match status" value="1"/>
</dbReference>
<feature type="transmembrane region" description="Helical" evidence="7">
    <location>
        <begin position="269"/>
        <end position="291"/>
    </location>
</feature>
<accession>Q07TG6</accession>
<evidence type="ECO:0000256" key="5">
    <source>
        <dbReference type="ARBA" id="ARBA00022989"/>
    </source>
</evidence>
<feature type="transmembrane region" description="Helical" evidence="7">
    <location>
        <begin position="65"/>
        <end position="85"/>
    </location>
</feature>
<evidence type="ECO:0000256" key="6">
    <source>
        <dbReference type="ARBA" id="ARBA00023136"/>
    </source>
</evidence>
<dbReference type="HOGENOM" id="CLU_026911_2_0_5"/>
<evidence type="ECO:0000256" key="3">
    <source>
        <dbReference type="ARBA" id="ARBA00022475"/>
    </source>
</evidence>
<dbReference type="InterPro" id="IPR050833">
    <property type="entry name" value="Poly_Biosynth_Transport"/>
</dbReference>
<dbReference type="EMBL" id="CP000463">
    <property type="protein sequence ID" value="ABJ04768.1"/>
    <property type="molecule type" value="Genomic_DNA"/>
</dbReference>
<dbReference type="AlphaFoldDB" id="Q07TG6"/>
<feature type="transmembrane region" description="Helical" evidence="7">
    <location>
        <begin position="27"/>
        <end position="44"/>
    </location>
</feature>
<keyword evidence="4 7" id="KW-0812">Transmembrane</keyword>
<dbReference type="PANTHER" id="PTHR30250:SF10">
    <property type="entry name" value="LIPOPOLYSACCHARIDE BIOSYNTHESIS PROTEIN WZXC"/>
    <property type="match status" value="1"/>
</dbReference>
<dbReference type="STRING" id="316055.RPE_0812"/>
<evidence type="ECO:0000256" key="7">
    <source>
        <dbReference type="SAM" id="Phobius"/>
    </source>
</evidence>
<gene>
    <name evidence="8" type="ordered locus">RPE_0812</name>
</gene>
<organism evidence="8">
    <name type="scientific">Rhodopseudomonas palustris (strain BisA53)</name>
    <dbReference type="NCBI Taxonomy" id="316055"/>
    <lineage>
        <taxon>Bacteria</taxon>
        <taxon>Pseudomonadati</taxon>
        <taxon>Pseudomonadota</taxon>
        <taxon>Alphaproteobacteria</taxon>
        <taxon>Hyphomicrobiales</taxon>
        <taxon>Nitrobacteraceae</taxon>
        <taxon>Rhodopseudomonas</taxon>
    </lineage>
</organism>
<dbReference type="KEGG" id="rpe:RPE_0812"/>
<comment type="subcellular location">
    <subcellularLocation>
        <location evidence="1">Cell membrane</location>
        <topology evidence="1">Multi-pass membrane protein</topology>
    </subcellularLocation>
</comment>
<evidence type="ECO:0000256" key="4">
    <source>
        <dbReference type="ARBA" id="ARBA00022692"/>
    </source>
</evidence>
<name>Q07TG6_RHOP5</name>
<feature type="transmembrane region" description="Helical" evidence="7">
    <location>
        <begin position="429"/>
        <end position="448"/>
    </location>
</feature>
<dbReference type="GO" id="GO:0005886">
    <property type="term" value="C:plasma membrane"/>
    <property type="evidence" value="ECO:0007669"/>
    <property type="project" value="UniProtKB-SubCell"/>
</dbReference>
<dbReference type="CDD" id="cd13127">
    <property type="entry name" value="MATE_tuaB_like"/>
    <property type="match status" value="1"/>
</dbReference>
<dbReference type="Pfam" id="PF13440">
    <property type="entry name" value="Polysacc_synt_3"/>
    <property type="match status" value="1"/>
</dbReference>
<evidence type="ECO:0000256" key="1">
    <source>
        <dbReference type="ARBA" id="ARBA00004651"/>
    </source>
</evidence>
<feature type="transmembrane region" description="Helical" evidence="7">
    <location>
        <begin position="97"/>
        <end position="116"/>
    </location>
</feature>
<sequence length="476" mass="50843">MPVQIAKAIILFGSQIVLARLLSPSDFGIVAMCAPIFSFLYIINDLGLSQATIQRPELTKQDSSLIFWINVGFGLVISAVIVLIAPSVGRFYGDDRVSTVFSAMAGLVLIGSLSSQQVALMFRGMKQVPLLLIDIAPVVVGAVSSISAAVMGAGYWAIVIGQGGHALTAASMAWIMSGFRPAWPRWTSNLRPLCRFGLHMTGLSLASFLSTNLSLVLVGRIFGVVQVGLFDRGNKLVVMSYTQVLTPLTGISQTLLARLLADEARYRRAFLQMIEAMLLVVMPGLACLAIMSDAAVDLLYGSKWMECSPLVFWFALGSLMTPIGVGASWLFVTQGRTAKMLKFGLISNALSVLSLLLGLLGGVVGVAISFAIFSIPSTCLTVWGATREGPVSLADFVKMLLPILTAVTAAALSVYAGSVMLEPLHHSSIVQLFLGVVVAYSATALALGSFRSGRRVLRDAARIRFMFRSQQEVPAV</sequence>
<dbReference type="eggNOG" id="COG2244">
    <property type="taxonomic scope" value="Bacteria"/>
</dbReference>
<keyword evidence="6 7" id="KW-0472">Membrane</keyword>
<feature type="transmembrane region" description="Helical" evidence="7">
    <location>
        <begin position="196"/>
        <end position="218"/>
    </location>
</feature>
<keyword evidence="3" id="KW-1003">Cell membrane</keyword>
<feature type="transmembrane region" description="Helical" evidence="7">
    <location>
        <begin position="128"/>
        <end position="149"/>
    </location>
</feature>
<reference evidence="8" key="1">
    <citation type="submission" date="2006-09" db="EMBL/GenBank/DDBJ databases">
        <title>Complete sequence of Rhodopseudomonas palustris BisA53.</title>
        <authorList>
            <consortium name="US DOE Joint Genome Institute"/>
            <person name="Copeland A."/>
            <person name="Lucas S."/>
            <person name="Lapidus A."/>
            <person name="Barry K."/>
            <person name="Detter J.C."/>
            <person name="Glavina del Rio T."/>
            <person name="Hammon N."/>
            <person name="Israni S."/>
            <person name="Dalin E."/>
            <person name="Tice H."/>
            <person name="Pitluck S."/>
            <person name="Chain P."/>
            <person name="Malfatti S."/>
            <person name="Shin M."/>
            <person name="Vergez L."/>
            <person name="Schmutz J."/>
            <person name="Larimer F."/>
            <person name="Land M."/>
            <person name="Hauser L."/>
            <person name="Pelletier D.A."/>
            <person name="Kyrpides N."/>
            <person name="Kim E."/>
            <person name="Harwood C.S."/>
            <person name="Oda Y."/>
            <person name="Richardson P."/>
        </authorList>
    </citation>
    <scope>NUCLEOTIDE SEQUENCE [LARGE SCALE GENOMIC DNA]</scope>
    <source>
        <strain evidence="8">BisA53</strain>
    </source>
</reference>
<keyword evidence="5 7" id="KW-1133">Transmembrane helix</keyword>
<feature type="transmembrane region" description="Helical" evidence="7">
    <location>
        <begin position="397"/>
        <end position="417"/>
    </location>
</feature>